<comment type="similarity">
    <text evidence="1">Belongs to the glycosyltransferase 2 family.</text>
</comment>
<feature type="transmembrane region" description="Helical" evidence="4">
    <location>
        <begin position="351"/>
        <end position="368"/>
    </location>
</feature>
<feature type="domain" description="Glycosyltransferase 2-like" evidence="5">
    <location>
        <begin position="45"/>
        <end position="176"/>
    </location>
</feature>
<feature type="transmembrane region" description="Helical" evidence="4">
    <location>
        <begin position="293"/>
        <end position="312"/>
    </location>
</feature>
<evidence type="ECO:0000256" key="2">
    <source>
        <dbReference type="ARBA" id="ARBA00022676"/>
    </source>
</evidence>
<keyword evidence="7" id="KW-1185">Reference proteome</keyword>
<feature type="transmembrane region" description="Helical" evidence="4">
    <location>
        <begin position="318"/>
        <end position="339"/>
    </location>
</feature>
<organism evidence="6 7">
    <name type="scientific">Chitinivibrio alkaliphilus ACht1</name>
    <dbReference type="NCBI Taxonomy" id="1313304"/>
    <lineage>
        <taxon>Bacteria</taxon>
        <taxon>Pseudomonadati</taxon>
        <taxon>Fibrobacterota</taxon>
        <taxon>Chitinivibrionia</taxon>
        <taxon>Chitinivibrionales</taxon>
        <taxon>Chitinivibrionaceae</taxon>
        <taxon>Chitinivibrio</taxon>
    </lineage>
</organism>
<dbReference type="AlphaFoldDB" id="U7DDY9"/>
<dbReference type="OrthoDB" id="9766971at2"/>
<dbReference type="eggNOG" id="COG1215">
    <property type="taxonomic scope" value="Bacteria"/>
</dbReference>
<dbReference type="GO" id="GO:0016757">
    <property type="term" value="F:glycosyltransferase activity"/>
    <property type="evidence" value="ECO:0007669"/>
    <property type="project" value="UniProtKB-KW"/>
</dbReference>
<dbReference type="CDD" id="cd06439">
    <property type="entry name" value="CESA_like_1"/>
    <property type="match status" value="1"/>
</dbReference>
<dbReference type="InterPro" id="IPR001173">
    <property type="entry name" value="Glyco_trans_2-like"/>
</dbReference>
<keyword evidence="4" id="KW-0812">Transmembrane</keyword>
<dbReference type="InterPro" id="IPR029044">
    <property type="entry name" value="Nucleotide-diphossugar_trans"/>
</dbReference>
<feature type="transmembrane region" description="Helical" evidence="4">
    <location>
        <begin position="185"/>
        <end position="205"/>
    </location>
</feature>
<dbReference type="RefSeq" id="WP_022635839.1">
    <property type="nucleotide sequence ID" value="NZ_ASJR01000002.1"/>
</dbReference>
<proteinExistence type="inferred from homology"/>
<reference evidence="6 7" key="1">
    <citation type="journal article" date="2013" name="Environ. Microbiol.">
        <title>Genome analysis of Chitinivibrio alkaliphilus gen. nov., sp. nov., a novel extremely haloalkaliphilic anaerobic chitinolytic bacterium from the candidate phylum Termite Group 3.</title>
        <authorList>
            <person name="Sorokin D.Y."/>
            <person name="Gumerov V.M."/>
            <person name="Rakitin A.L."/>
            <person name="Beletsky A.V."/>
            <person name="Damste J.S."/>
            <person name="Muyzer G."/>
            <person name="Mardanov A.V."/>
            <person name="Ravin N.V."/>
        </authorList>
    </citation>
    <scope>NUCLEOTIDE SEQUENCE [LARGE SCALE GENOMIC DNA]</scope>
    <source>
        <strain evidence="6 7">ACht1</strain>
    </source>
</reference>
<dbReference type="Pfam" id="PF00535">
    <property type="entry name" value="Glycos_transf_2"/>
    <property type="match status" value="1"/>
</dbReference>
<keyword evidence="4" id="KW-1133">Transmembrane helix</keyword>
<evidence type="ECO:0000259" key="5">
    <source>
        <dbReference type="Pfam" id="PF00535"/>
    </source>
</evidence>
<sequence>MDLLFYTSLFFFFHAYVFFPRGMNWLGKRWKKGIARDDTFLPTVSLFIPAYNEEKVIAEKLENTLSLEYPREKLEILVCSDKSSDRTNEIVTTYAEKYPSITFHAYTERSGKTGMINKAVPDARGDIIVLSDANTMYETKALRTIVSAFAAPDIGAVLGALRLYVPRGVQGLKKEVTYRQSEANIKYGEGLFGYAMGAFGGFYAIRKAYFQPLPANAYSNDDFLIPVRMIQKGLRVIFDPEARAYEETGETLSEEFSRRVRIGAGNYQSFSLLPRMLSPLHPLRLFFYLSHKVLRWFSPFLLVSMFVSNMLLLQQPHFVTIFMGQLLFYILAGVGWLCYRCGISIPLLSSLAHFVSMNIALLFGFFRFCRGIKSATWSSTERGNA</sequence>
<evidence type="ECO:0000256" key="4">
    <source>
        <dbReference type="SAM" id="Phobius"/>
    </source>
</evidence>
<keyword evidence="4" id="KW-0472">Membrane</keyword>
<feature type="transmembrane region" description="Helical" evidence="4">
    <location>
        <begin position="6"/>
        <end position="26"/>
    </location>
</feature>
<evidence type="ECO:0000313" key="7">
    <source>
        <dbReference type="Proteomes" id="UP000017148"/>
    </source>
</evidence>
<dbReference type="Gene3D" id="3.90.550.10">
    <property type="entry name" value="Spore Coat Polysaccharide Biosynthesis Protein SpsA, Chain A"/>
    <property type="match status" value="1"/>
</dbReference>
<accession>U7DDY9</accession>
<evidence type="ECO:0000256" key="1">
    <source>
        <dbReference type="ARBA" id="ARBA00006739"/>
    </source>
</evidence>
<keyword evidence="2" id="KW-0328">Glycosyltransferase</keyword>
<dbReference type="SUPFAM" id="SSF53448">
    <property type="entry name" value="Nucleotide-diphospho-sugar transferases"/>
    <property type="match status" value="1"/>
</dbReference>
<evidence type="ECO:0000313" key="6">
    <source>
        <dbReference type="EMBL" id="ERP39126.1"/>
    </source>
</evidence>
<evidence type="ECO:0000256" key="3">
    <source>
        <dbReference type="ARBA" id="ARBA00022679"/>
    </source>
</evidence>
<dbReference type="STRING" id="1313304.CALK_0293"/>
<protein>
    <submittedName>
        <fullName evidence="6">Glycosyl transferase family 2</fullName>
    </submittedName>
</protein>
<name>U7DDY9_9BACT</name>
<dbReference type="PANTHER" id="PTHR43630">
    <property type="entry name" value="POLY-BETA-1,6-N-ACETYL-D-GLUCOSAMINE SYNTHASE"/>
    <property type="match status" value="1"/>
</dbReference>
<dbReference type="EMBL" id="ASJR01000002">
    <property type="protein sequence ID" value="ERP39126.1"/>
    <property type="molecule type" value="Genomic_DNA"/>
</dbReference>
<dbReference type="PANTHER" id="PTHR43630:SF1">
    <property type="entry name" value="POLY-BETA-1,6-N-ACETYL-D-GLUCOSAMINE SYNTHASE"/>
    <property type="match status" value="1"/>
</dbReference>
<gene>
    <name evidence="6" type="ORF">CALK_0293</name>
</gene>
<comment type="caution">
    <text evidence="6">The sequence shown here is derived from an EMBL/GenBank/DDBJ whole genome shotgun (WGS) entry which is preliminary data.</text>
</comment>
<dbReference type="Proteomes" id="UP000017148">
    <property type="component" value="Unassembled WGS sequence"/>
</dbReference>
<keyword evidence="3 6" id="KW-0808">Transferase</keyword>